<feature type="transmembrane region" description="Helical" evidence="8">
    <location>
        <begin position="55"/>
        <end position="79"/>
    </location>
</feature>
<dbReference type="InterPro" id="IPR002549">
    <property type="entry name" value="AI-2E-like"/>
</dbReference>
<keyword evidence="5 8" id="KW-0812">Transmembrane</keyword>
<evidence type="ECO:0000256" key="7">
    <source>
        <dbReference type="ARBA" id="ARBA00023136"/>
    </source>
</evidence>
<organism evidence="9 10">
    <name type="scientific">Hymenobacter fastidiosus</name>
    <dbReference type="NCBI Taxonomy" id="486264"/>
    <lineage>
        <taxon>Bacteria</taxon>
        <taxon>Pseudomonadati</taxon>
        <taxon>Bacteroidota</taxon>
        <taxon>Cytophagia</taxon>
        <taxon>Cytophagales</taxon>
        <taxon>Hymenobacteraceae</taxon>
        <taxon>Hymenobacter</taxon>
    </lineage>
</organism>
<evidence type="ECO:0000313" key="10">
    <source>
        <dbReference type="Proteomes" id="UP001500567"/>
    </source>
</evidence>
<evidence type="ECO:0000313" key="9">
    <source>
        <dbReference type="EMBL" id="GAA3994010.1"/>
    </source>
</evidence>
<dbReference type="Pfam" id="PF01594">
    <property type="entry name" value="AI-2E_transport"/>
    <property type="match status" value="1"/>
</dbReference>
<feature type="transmembrane region" description="Helical" evidence="8">
    <location>
        <begin position="253"/>
        <end position="277"/>
    </location>
</feature>
<keyword evidence="10" id="KW-1185">Reference proteome</keyword>
<evidence type="ECO:0000256" key="8">
    <source>
        <dbReference type="SAM" id="Phobius"/>
    </source>
</evidence>
<feature type="transmembrane region" description="Helical" evidence="8">
    <location>
        <begin position="12"/>
        <end position="43"/>
    </location>
</feature>
<gene>
    <name evidence="9" type="ORF">GCM10022408_00160</name>
</gene>
<dbReference type="Proteomes" id="UP001500567">
    <property type="component" value="Unassembled WGS sequence"/>
</dbReference>
<keyword evidence="7 8" id="KW-0472">Membrane</keyword>
<evidence type="ECO:0000256" key="3">
    <source>
        <dbReference type="ARBA" id="ARBA00022448"/>
    </source>
</evidence>
<reference evidence="10" key="1">
    <citation type="journal article" date="2019" name="Int. J. Syst. Evol. Microbiol.">
        <title>The Global Catalogue of Microorganisms (GCM) 10K type strain sequencing project: providing services to taxonomists for standard genome sequencing and annotation.</title>
        <authorList>
            <consortium name="The Broad Institute Genomics Platform"/>
            <consortium name="The Broad Institute Genome Sequencing Center for Infectious Disease"/>
            <person name="Wu L."/>
            <person name="Ma J."/>
        </authorList>
    </citation>
    <scope>NUCLEOTIDE SEQUENCE [LARGE SCALE GENOMIC DNA]</scope>
    <source>
        <strain evidence="10">JCM 17224</strain>
    </source>
</reference>
<keyword evidence="6 8" id="KW-1133">Transmembrane helix</keyword>
<evidence type="ECO:0000256" key="6">
    <source>
        <dbReference type="ARBA" id="ARBA00022989"/>
    </source>
</evidence>
<feature type="transmembrane region" description="Helical" evidence="8">
    <location>
        <begin position="145"/>
        <end position="164"/>
    </location>
</feature>
<evidence type="ECO:0000256" key="1">
    <source>
        <dbReference type="ARBA" id="ARBA00004651"/>
    </source>
</evidence>
<evidence type="ECO:0000256" key="2">
    <source>
        <dbReference type="ARBA" id="ARBA00009773"/>
    </source>
</evidence>
<evidence type="ECO:0000256" key="5">
    <source>
        <dbReference type="ARBA" id="ARBA00022692"/>
    </source>
</evidence>
<accession>A0ABP7R9I9</accession>
<comment type="caution">
    <text evidence="9">The sequence shown here is derived from an EMBL/GenBank/DDBJ whole genome shotgun (WGS) entry which is preliminary data.</text>
</comment>
<feature type="transmembrane region" description="Helical" evidence="8">
    <location>
        <begin position="227"/>
        <end position="246"/>
    </location>
</feature>
<evidence type="ECO:0000256" key="4">
    <source>
        <dbReference type="ARBA" id="ARBA00022475"/>
    </source>
</evidence>
<dbReference type="PANTHER" id="PTHR21716">
    <property type="entry name" value="TRANSMEMBRANE PROTEIN"/>
    <property type="match status" value="1"/>
</dbReference>
<feature type="transmembrane region" description="Helical" evidence="8">
    <location>
        <begin position="200"/>
        <end position="221"/>
    </location>
</feature>
<evidence type="ECO:0008006" key="11">
    <source>
        <dbReference type="Google" id="ProtNLM"/>
    </source>
</evidence>
<comment type="similarity">
    <text evidence="2">Belongs to the autoinducer-2 exporter (AI-2E) (TC 2.A.86) family.</text>
</comment>
<keyword evidence="3" id="KW-0813">Transport</keyword>
<name>A0ABP7R9I9_9BACT</name>
<sequence>MRSISLPRANGLLLLALLSVALLYVGRLFFIPLAFALLLAMLLRPVSNWLERRGLGRAGAALVCLLLVLAFIGGLAWLISEQGSRIADDWPQLQARLDQELAKGQQLVQEKFGVAPQKQVQLVREQLAKVSQSISRFVGTSLKGLLGVVGGLVLVLLYLFFLLWQRRKFRQFALQLATPDNRPEVDRMLDQISKVGGQYLVGRLLSMVFIAAVYAIGFSIIGLKNALLLSVIAVLPTLVPYVGAYIGAAFPLVMALAGGESGLVLPTIGVIVLAQFIDNNIIEPLVMGSALHLSPLFTIVAVVLGELLWGIPGMILFEPLLAIIRIGCSHVPALHPYAYLLEDEMREPRWLKQVKRVFRRKA</sequence>
<proteinExistence type="inferred from homology"/>
<dbReference type="RefSeq" id="WP_345070138.1">
    <property type="nucleotide sequence ID" value="NZ_BAABDJ010000001.1"/>
</dbReference>
<keyword evidence="4" id="KW-1003">Cell membrane</keyword>
<dbReference type="PANTHER" id="PTHR21716:SF53">
    <property type="entry name" value="PERMEASE PERM-RELATED"/>
    <property type="match status" value="1"/>
</dbReference>
<protein>
    <recommendedName>
        <fullName evidence="11">AI-2E family transporter</fullName>
    </recommendedName>
</protein>
<comment type="subcellular location">
    <subcellularLocation>
        <location evidence="1">Cell membrane</location>
        <topology evidence="1">Multi-pass membrane protein</topology>
    </subcellularLocation>
</comment>
<dbReference type="EMBL" id="BAABDJ010000001">
    <property type="protein sequence ID" value="GAA3994010.1"/>
    <property type="molecule type" value="Genomic_DNA"/>
</dbReference>